<dbReference type="EMBL" id="CP015136">
    <property type="protein sequence ID" value="AMY08155.1"/>
    <property type="molecule type" value="Genomic_DNA"/>
</dbReference>
<reference evidence="1 2" key="1">
    <citation type="journal article" date="2016" name="Genome Announc.">
        <title>First Complete Genome Sequence of a Subdivision 6 Acidobacterium Strain.</title>
        <authorList>
            <person name="Huang S."/>
            <person name="Vieira S."/>
            <person name="Bunk B."/>
            <person name="Riedel T."/>
            <person name="Sproer C."/>
            <person name="Overmann J."/>
        </authorList>
    </citation>
    <scope>NUCLEOTIDE SEQUENCE [LARGE SCALE GENOMIC DNA]</scope>
    <source>
        <strain evidence="2">DSM 100886 HEG_-6_39</strain>
    </source>
</reference>
<dbReference type="AlphaFoldDB" id="A0A143PHY5"/>
<evidence type="ECO:0000313" key="1">
    <source>
        <dbReference type="EMBL" id="AMY08155.1"/>
    </source>
</evidence>
<name>A0A143PHY5_LUTPR</name>
<organism evidence="1 2">
    <name type="scientific">Luteitalea pratensis</name>
    <dbReference type="NCBI Taxonomy" id="1855912"/>
    <lineage>
        <taxon>Bacteria</taxon>
        <taxon>Pseudomonadati</taxon>
        <taxon>Acidobacteriota</taxon>
        <taxon>Vicinamibacteria</taxon>
        <taxon>Vicinamibacterales</taxon>
        <taxon>Vicinamibacteraceae</taxon>
        <taxon>Luteitalea</taxon>
    </lineage>
</organism>
<dbReference type="Proteomes" id="UP000076079">
    <property type="component" value="Chromosome"/>
</dbReference>
<proteinExistence type="predicted"/>
<protein>
    <submittedName>
        <fullName evidence="1">Uncharacterized protein</fullName>
    </submittedName>
</protein>
<keyword evidence="2" id="KW-1185">Reference proteome</keyword>
<evidence type="ECO:0000313" key="2">
    <source>
        <dbReference type="Proteomes" id="UP000076079"/>
    </source>
</evidence>
<reference evidence="2" key="2">
    <citation type="submission" date="2016-04" db="EMBL/GenBank/DDBJ databases">
        <title>First Complete Genome Sequence of a Subdivision 6 Acidobacterium.</title>
        <authorList>
            <person name="Huang S."/>
            <person name="Vieira S."/>
            <person name="Bunk B."/>
            <person name="Riedel T."/>
            <person name="Sproeer C."/>
            <person name="Overmann J."/>
        </authorList>
    </citation>
    <scope>NUCLEOTIDE SEQUENCE [LARGE SCALE GENOMIC DNA]</scope>
    <source>
        <strain evidence="2">DSM 100886 HEG_-6_39</strain>
    </source>
</reference>
<dbReference type="KEGG" id="abac:LuPra_01343"/>
<sequence>MMRWTDRGVAFIQPASSPLGAWHLTTISPANPSIQVSGIRSSLLVDYERRIETESVLSVDVTRDEVRVAVSARITPTYEIWSIPNILAANR</sequence>
<gene>
    <name evidence="1" type="ORF">LuPra_01343</name>
</gene>
<accession>A0A143PHY5</accession>